<dbReference type="Gene3D" id="3.40.50.300">
    <property type="entry name" value="P-loop containing nucleotide triphosphate hydrolases"/>
    <property type="match status" value="1"/>
</dbReference>
<comment type="function">
    <text evidence="2 10 12">Catalyzes the transfer of a dimethylallyl group onto the adenine at position 37 in tRNAs that read codons beginning with uridine, leading to the formation of N6-(dimethylallyl)adenosine (i(6)A).</text>
</comment>
<dbReference type="PANTHER" id="PTHR11088">
    <property type="entry name" value="TRNA DIMETHYLALLYLTRANSFERASE"/>
    <property type="match status" value="1"/>
</dbReference>
<comment type="caution">
    <text evidence="14">The sequence shown here is derived from an EMBL/GenBank/DDBJ whole genome shotgun (WGS) entry which is preliminary data.</text>
</comment>
<dbReference type="Pfam" id="PF01715">
    <property type="entry name" value="IPPT"/>
    <property type="match status" value="1"/>
</dbReference>
<evidence type="ECO:0000256" key="6">
    <source>
        <dbReference type="ARBA" id="ARBA00022741"/>
    </source>
</evidence>
<dbReference type="AlphaFoldDB" id="A0A1F5EXH1"/>
<dbReference type="EC" id="2.5.1.75" evidence="10"/>
<evidence type="ECO:0000256" key="1">
    <source>
        <dbReference type="ARBA" id="ARBA00001946"/>
    </source>
</evidence>
<dbReference type="GO" id="GO:0006400">
    <property type="term" value="P:tRNA modification"/>
    <property type="evidence" value="ECO:0007669"/>
    <property type="project" value="TreeGrafter"/>
</dbReference>
<feature type="region of interest" description="Interaction with substrate tRNA" evidence="10">
    <location>
        <begin position="151"/>
        <end position="155"/>
    </location>
</feature>
<comment type="subunit">
    <text evidence="10">Monomer.</text>
</comment>
<feature type="site" description="Interaction with substrate tRNA" evidence="10">
    <location>
        <position position="97"/>
    </location>
</feature>
<evidence type="ECO:0000256" key="10">
    <source>
        <dbReference type="HAMAP-Rule" id="MF_00185"/>
    </source>
</evidence>
<dbReference type="Gene3D" id="1.10.20.140">
    <property type="match status" value="1"/>
</dbReference>
<dbReference type="Proteomes" id="UP000177187">
    <property type="component" value="Unassembled WGS sequence"/>
</dbReference>
<comment type="catalytic activity">
    <reaction evidence="9 10 11">
        <text>adenosine(37) in tRNA + dimethylallyl diphosphate = N(6)-dimethylallyladenosine(37) in tRNA + diphosphate</text>
        <dbReference type="Rhea" id="RHEA:26482"/>
        <dbReference type="Rhea" id="RHEA-COMP:10162"/>
        <dbReference type="Rhea" id="RHEA-COMP:10375"/>
        <dbReference type="ChEBI" id="CHEBI:33019"/>
        <dbReference type="ChEBI" id="CHEBI:57623"/>
        <dbReference type="ChEBI" id="CHEBI:74411"/>
        <dbReference type="ChEBI" id="CHEBI:74415"/>
        <dbReference type="EC" id="2.5.1.75"/>
    </reaction>
</comment>
<dbReference type="InterPro" id="IPR018022">
    <property type="entry name" value="IPT"/>
</dbReference>
<evidence type="ECO:0000256" key="3">
    <source>
        <dbReference type="ARBA" id="ARBA00005842"/>
    </source>
</evidence>
<keyword evidence="5 10" id="KW-0819">tRNA processing</keyword>
<dbReference type="GO" id="GO:0005524">
    <property type="term" value="F:ATP binding"/>
    <property type="evidence" value="ECO:0007669"/>
    <property type="project" value="UniProtKB-UniRule"/>
</dbReference>
<feature type="binding site" evidence="10">
    <location>
        <begin position="6"/>
        <end position="13"/>
    </location>
    <ligand>
        <name>ATP</name>
        <dbReference type="ChEBI" id="CHEBI:30616"/>
    </ligand>
</feature>
<reference evidence="14 15" key="1">
    <citation type="journal article" date="2016" name="Nat. Commun.">
        <title>Thousands of microbial genomes shed light on interconnected biogeochemical processes in an aquifer system.</title>
        <authorList>
            <person name="Anantharaman K."/>
            <person name="Brown C.T."/>
            <person name="Hug L.A."/>
            <person name="Sharon I."/>
            <person name="Castelle C.J."/>
            <person name="Probst A.J."/>
            <person name="Thomas B.C."/>
            <person name="Singh A."/>
            <person name="Wilkins M.J."/>
            <person name="Karaoz U."/>
            <person name="Brodie E.L."/>
            <person name="Williams K.H."/>
            <person name="Hubbard S.S."/>
            <person name="Banfield J.F."/>
        </authorList>
    </citation>
    <scope>NUCLEOTIDE SEQUENCE [LARGE SCALE GENOMIC DNA]</scope>
</reference>
<evidence type="ECO:0000256" key="13">
    <source>
        <dbReference type="RuleBase" id="RU003785"/>
    </source>
</evidence>
<dbReference type="STRING" id="1817816.A2Y64_03645"/>
<name>A0A1F5EXH1_9BACT</name>
<evidence type="ECO:0000256" key="11">
    <source>
        <dbReference type="RuleBase" id="RU003783"/>
    </source>
</evidence>
<evidence type="ECO:0000256" key="5">
    <source>
        <dbReference type="ARBA" id="ARBA00022694"/>
    </source>
</evidence>
<evidence type="ECO:0000256" key="4">
    <source>
        <dbReference type="ARBA" id="ARBA00022679"/>
    </source>
</evidence>
<keyword evidence="6 10" id="KW-0547">Nucleotide-binding</keyword>
<dbReference type="NCBIfam" id="TIGR00174">
    <property type="entry name" value="miaA"/>
    <property type="match status" value="1"/>
</dbReference>
<dbReference type="SUPFAM" id="SSF52540">
    <property type="entry name" value="P-loop containing nucleoside triphosphate hydrolases"/>
    <property type="match status" value="1"/>
</dbReference>
<evidence type="ECO:0000256" key="9">
    <source>
        <dbReference type="ARBA" id="ARBA00049563"/>
    </source>
</evidence>
<dbReference type="PANTHER" id="PTHR11088:SF60">
    <property type="entry name" value="TRNA DIMETHYLALLYLTRANSFERASE"/>
    <property type="match status" value="1"/>
</dbReference>
<dbReference type="EMBL" id="MFAF01000135">
    <property type="protein sequence ID" value="OGD71996.1"/>
    <property type="molecule type" value="Genomic_DNA"/>
</dbReference>
<keyword evidence="4 10" id="KW-0808">Transferase</keyword>
<keyword evidence="8 10" id="KW-0460">Magnesium</keyword>
<dbReference type="HAMAP" id="MF_00185">
    <property type="entry name" value="IPP_trans"/>
    <property type="match status" value="1"/>
</dbReference>
<comment type="caution">
    <text evidence="10">Lacks conserved residue(s) required for the propagation of feature annotation.</text>
</comment>
<feature type="site" description="Interaction with substrate tRNA" evidence="10">
    <location>
        <position position="120"/>
    </location>
</feature>
<gene>
    <name evidence="10" type="primary">miaA</name>
    <name evidence="14" type="ORF">A2Y64_03645</name>
</gene>
<proteinExistence type="inferred from homology"/>
<evidence type="ECO:0000256" key="12">
    <source>
        <dbReference type="RuleBase" id="RU003784"/>
    </source>
</evidence>
<evidence type="ECO:0000256" key="8">
    <source>
        <dbReference type="ARBA" id="ARBA00022842"/>
    </source>
</evidence>
<protein>
    <recommendedName>
        <fullName evidence="10">tRNA dimethylallyltransferase</fullName>
        <ecNumber evidence="10">2.5.1.75</ecNumber>
    </recommendedName>
    <alternativeName>
        <fullName evidence="10">Dimethylallyl diphosphate:tRNA dimethylallyltransferase</fullName>
        <shortName evidence="10">DMAPP:tRNA dimethylallyltransferase</shortName>
        <shortName evidence="10">DMATase</shortName>
    </alternativeName>
    <alternativeName>
        <fullName evidence="10">Isopentenyl-diphosphate:tRNA isopentenyltransferase</fullName>
        <shortName evidence="10">IPP transferase</shortName>
        <shortName evidence="10">IPPT</shortName>
        <shortName evidence="10">IPTase</shortName>
    </alternativeName>
</protein>
<dbReference type="InterPro" id="IPR039657">
    <property type="entry name" value="Dimethylallyltransferase"/>
</dbReference>
<dbReference type="GO" id="GO:0052381">
    <property type="term" value="F:tRNA dimethylallyltransferase activity"/>
    <property type="evidence" value="ECO:0007669"/>
    <property type="project" value="UniProtKB-UniRule"/>
</dbReference>
<evidence type="ECO:0000256" key="7">
    <source>
        <dbReference type="ARBA" id="ARBA00022840"/>
    </source>
</evidence>
<keyword evidence="7 10" id="KW-0067">ATP-binding</keyword>
<comment type="cofactor">
    <cofactor evidence="1 10">
        <name>Mg(2+)</name>
        <dbReference type="ChEBI" id="CHEBI:18420"/>
    </cofactor>
</comment>
<evidence type="ECO:0000313" key="15">
    <source>
        <dbReference type="Proteomes" id="UP000177187"/>
    </source>
</evidence>
<accession>A0A1F5EXH1</accession>
<organism evidence="14 15">
    <name type="scientific">Candidatus Coatesbacteria bacterium RBG_13_66_14</name>
    <dbReference type="NCBI Taxonomy" id="1817816"/>
    <lineage>
        <taxon>Bacteria</taxon>
        <taxon>Candidatus Coatesiibacteriota</taxon>
    </lineage>
</organism>
<dbReference type="InterPro" id="IPR027417">
    <property type="entry name" value="P-loop_NTPase"/>
</dbReference>
<evidence type="ECO:0000313" key="14">
    <source>
        <dbReference type="EMBL" id="OGD71996.1"/>
    </source>
</evidence>
<sequence>MVFLGGPTAVGKGALAIRLAGAFPVELVLCDSVKVYRGLEIGANKPSLELRAKVPIHLVDVCDPAERFSAGRYARLAAEAVAGIHDRGRIPLVVGGTLLFARALLDGLSGAPETDSDIERGLEALETGELAERLRRCDPVSADRIHPHDRQRLVRALAVHLQTGRGLSEWNAETAPGPLGGPVIRFALIRPRGDLYARIDERSGRMFERGLVEEVRGLLESGIPPSAPALESIGYTQAAACLRGDISPERAMEDTATATRRLAKRQLTWIRSDPRFVMLEADPTGEESAYDALARRLGAIS</sequence>
<comment type="similarity">
    <text evidence="3 10 13">Belongs to the IPP transferase family.</text>
</comment>
<evidence type="ECO:0000256" key="2">
    <source>
        <dbReference type="ARBA" id="ARBA00003213"/>
    </source>
</evidence>
<feature type="region of interest" description="Interaction with substrate tRNA" evidence="10">
    <location>
        <begin position="31"/>
        <end position="34"/>
    </location>
</feature>